<feature type="transmembrane region" description="Helical" evidence="1">
    <location>
        <begin position="1019"/>
        <end position="1038"/>
    </location>
</feature>
<gene>
    <name evidence="2" type="ORF">BSAL_01155</name>
</gene>
<feature type="transmembrane region" description="Helical" evidence="1">
    <location>
        <begin position="851"/>
        <end position="871"/>
    </location>
</feature>
<organism evidence="2 3">
    <name type="scientific">Bodo saltans</name>
    <name type="common">Flagellated protozoan</name>
    <dbReference type="NCBI Taxonomy" id="75058"/>
    <lineage>
        <taxon>Eukaryota</taxon>
        <taxon>Discoba</taxon>
        <taxon>Euglenozoa</taxon>
        <taxon>Kinetoplastea</taxon>
        <taxon>Metakinetoplastina</taxon>
        <taxon>Eubodonida</taxon>
        <taxon>Bodonidae</taxon>
        <taxon>Bodo</taxon>
    </lineage>
</organism>
<dbReference type="Proteomes" id="UP000051952">
    <property type="component" value="Unassembled WGS sequence"/>
</dbReference>
<feature type="transmembrane region" description="Helical" evidence="1">
    <location>
        <begin position="1045"/>
        <end position="1065"/>
    </location>
</feature>
<feature type="transmembrane region" description="Helical" evidence="1">
    <location>
        <begin position="758"/>
        <end position="783"/>
    </location>
</feature>
<proteinExistence type="predicted"/>
<dbReference type="VEuPathDB" id="TriTrypDB:BSAL_01155"/>
<sequence>MLRSSPTQVLVSNSSSLGSLEGCTINITYLNDTMIPAALAVAAEQAHVYVSTATRLTLLSVTVIRVLHLEGCFIAIAGNNSGSIGSLEFSALSPASSIVTRFNAITTGFDPAMGTSIIRLALGCPPIDFIVILLNATNVTGSMVNSVAMAASSFAASSFALIDLDNTSAQSRTPVPTFHHIVMQSIVGEIFSLPLLVVTVYNGLSSSASRYPMLNGTMTFIDTSISSVTTAGSAVLQLTSPAGLHLTFLRCNLSGYVLYALFSLVDEGVETESGSVIPSPMFIQMIECTSSISSAAFFNIAVTNASSGNATTTTTTDIARTAGHIVALQGNIHARFVAQIECVDSNFTLDTYAMLMEFSVAVTSSVASYIPVSVSFRRCVFELLSAAVRIVGTTGVATTISNVPSPLACLANSLIELQSTNIHQFWKRYTIIQPLFVLIYPPMPFFLFYDVINSTISLEGCTIVVDQVETPFSTTIVRTSPSALLMDATGVISSSLIVLRGVTVEVIQNATFPALNTTLLNFTVVQLPTVTILLKQTTVTNLFALMNLPTLEPHTTAAAIQVSIGCGCRWCAAPSVALSSSFDYETAHCSPFTSLSHIAATTSTTQLSPSPVAPAWLSWDICTATTSLSRSLEQHTMSATTDPTIITFPGAKTASLNGSSATESPLFIGPAGNTAIVVPNSAQSAVVYASLVASTGTLSAISRGSVPALQRSSAALVLAAMCGGSSASSDDDGLFTSLGDNPLGVHFTIGDGDQSASFSYAAGAAIGNVVVVCIASVVAHSVWSFLKWSRVRSANGSSERNRAVVVAERIIDALLPSSPIPGAVALPYGTLVQPSIAACLALITSDGGGGTVAFGVAMLVVWLSVPLYFAFQILKVSRVDVMSDANHRTSKFILRSEPVVTHRTSTRDSTSSSTLSAAARFLMQPTEHWRFGRPLPNIDTLHVDKSITDSLGKRARSVSEHFGVGFEPYVSQREWFFLVEWGIAVGSGVFLGAADAMAIRSQNDDSGSDNTQACTAASLAAWSSIVFSVLQVTLYLLLRPFRVRLECIVGVAVATLCAVSEALILANDAEASVDVTLAATAVQLVAMLLTILREALMSKDNRKAMISKIEEPTPVSISQMSVNSPALCADASVTLRVLIQLACCAAYKAHESEIDPQTIYSVACVRKL</sequence>
<accession>A0A0S4J735</accession>
<keyword evidence="3" id="KW-1185">Reference proteome</keyword>
<feature type="transmembrane region" description="Helical" evidence="1">
    <location>
        <begin position="975"/>
        <end position="999"/>
    </location>
</feature>
<evidence type="ECO:0000313" key="2">
    <source>
        <dbReference type="EMBL" id="CUG87269.1"/>
    </source>
</evidence>
<keyword evidence="1" id="KW-0472">Membrane</keyword>
<keyword evidence="1" id="KW-1133">Transmembrane helix</keyword>
<keyword evidence="1 2" id="KW-0812">Transmembrane</keyword>
<dbReference type="EMBL" id="CYKH01001485">
    <property type="protein sequence ID" value="CUG87269.1"/>
    <property type="molecule type" value="Genomic_DNA"/>
</dbReference>
<protein>
    <submittedName>
        <fullName evidence="2">Transmembrane protein, putative</fullName>
    </submittedName>
</protein>
<name>A0A0S4J735_BODSA</name>
<reference evidence="3" key="1">
    <citation type="submission" date="2015-09" db="EMBL/GenBank/DDBJ databases">
        <authorList>
            <consortium name="Pathogen Informatics"/>
        </authorList>
    </citation>
    <scope>NUCLEOTIDE SEQUENCE [LARGE SCALE GENOMIC DNA]</scope>
    <source>
        <strain evidence="3">Lake Konstanz</strain>
    </source>
</reference>
<feature type="transmembrane region" description="Helical" evidence="1">
    <location>
        <begin position="1077"/>
        <end position="1096"/>
    </location>
</feature>
<dbReference type="AlphaFoldDB" id="A0A0S4J735"/>
<evidence type="ECO:0000256" key="1">
    <source>
        <dbReference type="SAM" id="Phobius"/>
    </source>
</evidence>
<evidence type="ECO:0000313" key="3">
    <source>
        <dbReference type="Proteomes" id="UP000051952"/>
    </source>
</evidence>